<comment type="caution">
    <text evidence="4">The sequence shown here is derived from an EMBL/GenBank/DDBJ whole genome shotgun (WGS) entry which is preliminary data.</text>
</comment>
<feature type="signal peptide" evidence="2">
    <location>
        <begin position="1"/>
        <end position="22"/>
    </location>
</feature>
<dbReference type="AlphaFoldDB" id="R5V6Y2"/>
<keyword evidence="2" id="KW-0732">Signal</keyword>
<keyword evidence="1 4" id="KW-0378">Hydrolase</keyword>
<dbReference type="Proteomes" id="UP000018372">
    <property type="component" value="Unassembled WGS sequence"/>
</dbReference>
<dbReference type="Gene3D" id="2.60.120.260">
    <property type="entry name" value="Galactose-binding domain-like"/>
    <property type="match status" value="1"/>
</dbReference>
<dbReference type="RefSeq" id="WP_022053336.1">
    <property type="nucleotide sequence ID" value="NZ_HF998113.1"/>
</dbReference>
<dbReference type="EMBL" id="CBAT010000010">
    <property type="protein sequence ID" value="CCZ86120.1"/>
    <property type="molecule type" value="Genomic_DNA"/>
</dbReference>
<reference evidence="4" key="1">
    <citation type="submission" date="2012-11" db="EMBL/GenBank/DDBJ databases">
        <title>Dependencies among metagenomic species, viruses, plasmids and units of genetic variation.</title>
        <authorList>
            <person name="Nielsen H.B."/>
            <person name="Almeida M."/>
            <person name="Juncker A.S."/>
            <person name="Rasmussen S."/>
            <person name="Li J."/>
            <person name="Sunagawa S."/>
            <person name="Plichta D."/>
            <person name="Gautier L."/>
            <person name="Le Chatelier E."/>
            <person name="Peletier E."/>
            <person name="Bonde I."/>
            <person name="Nielsen T."/>
            <person name="Manichanh C."/>
            <person name="Arumugam M."/>
            <person name="Batto J."/>
            <person name="Santos M.B.Q.D."/>
            <person name="Blom N."/>
            <person name="Borruel N."/>
            <person name="Burgdorf K.S."/>
            <person name="Boumezbeur F."/>
            <person name="Casellas F."/>
            <person name="Dore J."/>
            <person name="Guarner F."/>
            <person name="Hansen T."/>
            <person name="Hildebrand F."/>
            <person name="Kaas R.S."/>
            <person name="Kennedy S."/>
            <person name="Kristiansen K."/>
            <person name="Kultima J.R."/>
            <person name="Leonard P."/>
            <person name="Levenez F."/>
            <person name="Lund O."/>
            <person name="Moumen B."/>
            <person name="Le Paslier D."/>
            <person name="Pons N."/>
            <person name="Pedersen O."/>
            <person name="Prifti E."/>
            <person name="Qin J."/>
            <person name="Raes J."/>
            <person name="Tap J."/>
            <person name="Tims S."/>
            <person name="Ussery D.W."/>
            <person name="Yamada T."/>
            <person name="MetaHit consortium"/>
            <person name="Renault P."/>
            <person name="Sicheritz-Ponten T."/>
            <person name="Bork P."/>
            <person name="Wang J."/>
            <person name="Brunak S."/>
            <person name="Ehrlich S.D."/>
        </authorList>
    </citation>
    <scope>NUCLEOTIDE SEQUENCE [LARGE SCALE GENOMIC DNA]</scope>
</reference>
<organism evidence="4 5">
    <name type="scientific">Phocaeicola plebeius CAG:211</name>
    <dbReference type="NCBI Taxonomy" id="1263052"/>
    <lineage>
        <taxon>Bacteria</taxon>
        <taxon>Pseudomonadati</taxon>
        <taxon>Bacteroidota</taxon>
        <taxon>Bacteroidia</taxon>
        <taxon>Bacteroidales</taxon>
        <taxon>Bacteroidaceae</taxon>
        <taxon>Phocaeicola</taxon>
    </lineage>
</organism>
<protein>
    <submittedName>
        <fullName evidence="4">Glycosyl hydrolase family 2 sugar binding domain protein</fullName>
    </submittedName>
</protein>
<dbReference type="PANTHER" id="PTHR42732">
    <property type="entry name" value="BETA-GALACTOSIDASE"/>
    <property type="match status" value="1"/>
</dbReference>
<dbReference type="InterPro" id="IPR013783">
    <property type="entry name" value="Ig-like_fold"/>
</dbReference>
<dbReference type="InterPro" id="IPR051913">
    <property type="entry name" value="GH2_Domain-Containing"/>
</dbReference>
<gene>
    <name evidence="4" type="ORF">BN536_01061</name>
</gene>
<dbReference type="PANTHER" id="PTHR42732:SF1">
    <property type="entry name" value="BETA-MANNOSIDASE"/>
    <property type="match status" value="1"/>
</dbReference>
<evidence type="ECO:0000259" key="3">
    <source>
        <dbReference type="Pfam" id="PF22666"/>
    </source>
</evidence>
<evidence type="ECO:0000313" key="4">
    <source>
        <dbReference type="EMBL" id="CCZ86120.1"/>
    </source>
</evidence>
<dbReference type="Gene3D" id="2.60.40.10">
    <property type="entry name" value="Immunoglobulins"/>
    <property type="match status" value="1"/>
</dbReference>
<evidence type="ECO:0000256" key="1">
    <source>
        <dbReference type="ARBA" id="ARBA00022801"/>
    </source>
</evidence>
<accession>R5V6Y2</accession>
<dbReference type="GO" id="GO:0004553">
    <property type="term" value="F:hydrolase activity, hydrolyzing O-glycosyl compounds"/>
    <property type="evidence" value="ECO:0007669"/>
    <property type="project" value="InterPro"/>
</dbReference>
<evidence type="ECO:0000256" key="2">
    <source>
        <dbReference type="SAM" id="SignalP"/>
    </source>
</evidence>
<dbReference type="SUPFAM" id="SSF49785">
    <property type="entry name" value="Galactose-binding domain-like"/>
    <property type="match status" value="1"/>
</dbReference>
<feature type="chain" id="PRO_5004394933" evidence="2">
    <location>
        <begin position="23"/>
        <end position="248"/>
    </location>
</feature>
<feature type="domain" description="Beta-mannosidase-like galactose-binding" evidence="3">
    <location>
        <begin position="96"/>
        <end position="163"/>
    </location>
</feature>
<proteinExistence type="predicted"/>
<name>R5V6Y2_9BACT</name>
<evidence type="ECO:0000313" key="5">
    <source>
        <dbReference type="Proteomes" id="UP000018372"/>
    </source>
</evidence>
<sequence length="248" mass="28610">MAIKRIVALLCVFPFFSVFTYAQREETNFDRNWLFARYGLQADGSRIEESNFPQMPQFDDKAWRQLDLPHDWGIEGPFRSDLEGYTGKLPWRGIGWYRKHFQVSEVEKGKRYFLDFDGAMANAEVWLNGIKVGERPYGYISFRVDLTPALRWGEENVVAVRLNTEKLGSRWYPGAGIYRHVRLVKTEPVHVAQWGVFVTTPQVTDERATIALNVKLQNHRALAADCSYSVAVYELDVDDCTEKKGGFL</sequence>
<dbReference type="Pfam" id="PF22666">
    <property type="entry name" value="Glyco_hydro_2_N2"/>
    <property type="match status" value="1"/>
</dbReference>
<dbReference type="InterPro" id="IPR008979">
    <property type="entry name" value="Galactose-bd-like_sf"/>
</dbReference>
<dbReference type="InterPro" id="IPR054593">
    <property type="entry name" value="Beta-mannosidase-like_N2"/>
</dbReference>
<dbReference type="GO" id="GO:0005975">
    <property type="term" value="P:carbohydrate metabolic process"/>
    <property type="evidence" value="ECO:0007669"/>
    <property type="project" value="InterPro"/>
</dbReference>